<gene>
    <name evidence="1" type="ORF">HPB50_017324</name>
</gene>
<protein>
    <submittedName>
        <fullName evidence="1">Uncharacterized protein</fullName>
    </submittedName>
</protein>
<comment type="caution">
    <text evidence="1">The sequence shown here is derived from an EMBL/GenBank/DDBJ whole genome shotgun (WGS) entry which is preliminary data.</text>
</comment>
<proteinExistence type="predicted"/>
<dbReference type="EMBL" id="CM023487">
    <property type="protein sequence ID" value="KAH6926336.1"/>
    <property type="molecule type" value="Genomic_DNA"/>
</dbReference>
<evidence type="ECO:0000313" key="1">
    <source>
        <dbReference type="EMBL" id="KAH6926336.1"/>
    </source>
</evidence>
<reference evidence="1" key="1">
    <citation type="submission" date="2020-05" db="EMBL/GenBank/DDBJ databases">
        <title>Large-scale comparative analyses of tick genomes elucidate their genetic diversity and vector capacities.</title>
        <authorList>
            <person name="Jia N."/>
            <person name="Wang J."/>
            <person name="Shi W."/>
            <person name="Du L."/>
            <person name="Sun Y."/>
            <person name="Zhan W."/>
            <person name="Jiang J."/>
            <person name="Wang Q."/>
            <person name="Zhang B."/>
            <person name="Ji P."/>
            <person name="Sakyi L.B."/>
            <person name="Cui X."/>
            <person name="Yuan T."/>
            <person name="Jiang B."/>
            <person name="Yang W."/>
            <person name="Lam T.T.-Y."/>
            <person name="Chang Q."/>
            <person name="Ding S."/>
            <person name="Wang X."/>
            <person name="Zhu J."/>
            <person name="Ruan X."/>
            <person name="Zhao L."/>
            <person name="Wei J."/>
            <person name="Que T."/>
            <person name="Du C."/>
            <person name="Cheng J."/>
            <person name="Dai P."/>
            <person name="Han X."/>
            <person name="Huang E."/>
            <person name="Gao Y."/>
            <person name="Liu J."/>
            <person name="Shao H."/>
            <person name="Ye R."/>
            <person name="Li L."/>
            <person name="Wei W."/>
            <person name="Wang X."/>
            <person name="Wang C."/>
            <person name="Yang T."/>
            <person name="Huo Q."/>
            <person name="Li W."/>
            <person name="Guo W."/>
            <person name="Chen H."/>
            <person name="Zhou L."/>
            <person name="Ni X."/>
            <person name="Tian J."/>
            <person name="Zhou Y."/>
            <person name="Sheng Y."/>
            <person name="Liu T."/>
            <person name="Pan Y."/>
            <person name="Xia L."/>
            <person name="Li J."/>
            <person name="Zhao F."/>
            <person name="Cao W."/>
        </authorList>
    </citation>
    <scope>NUCLEOTIDE SEQUENCE</scope>
    <source>
        <strain evidence="1">Hyas-2018</strain>
    </source>
</reference>
<keyword evidence="2" id="KW-1185">Reference proteome</keyword>
<evidence type="ECO:0000313" key="2">
    <source>
        <dbReference type="Proteomes" id="UP000821845"/>
    </source>
</evidence>
<accession>A0ACB7RX17</accession>
<organism evidence="1 2">
    <name type="scientific">Hyalomma asiaticum</name>
    <name type="common">Tick</name>
    <dbReference type="NCBI Taxonomy" id="266040"/>
    <lineage>
        <taxon>Eukaryota</taxon>
        <taxon>Metazoa</taxon>
        <taxon>Ecdysozoa</taxon>
        <taxon>Arthropoda</taxon>
        <taxon>Chelicerata</taxon>
        <taxon>Arachnida</taxon>
        <taxon>Acari</taxon>
        <taxon>Parasitiformes</taxon>
        <taxon>Ixodida</taxon>
        <taxon>Ixodoidea</taxon>
        <taxon>Ixodidae</taxon>
        <taxon>Hyalomminae</taxon>
        <taxon>Hyalomma</taxon>
    </lineage>
</organism>
<sequence>MDHKSVVYVDAASGKSGAVVASVVDGQAARVLSGRRLNRKISRIWSPAHTSVPGNEAAHELARALYFRNMDEPLQSYTEITENYRLLRRVVPPPDKSLNNRETVAWRRLQAGNFVNPVWTYHVQKDDRPNDSCKHCGARGTLDHILWEYDSSPGAKSNINCREAWEALLRSKDPASQQQAIRLVVEAARSQDFFACF</sequence>
<name>A0ACB7RX17_HYAAI</name>
<dbReference type="Proteomes" id="UP000821845">
    <property type="component" value="Chromosome 7"/>
</dbReference>